<dbReference type="GO" id="GO:0005525">
    <property type="term" value="F:GTP binding"/>
    <property type="evidence" value="ECO:0007669"/>
    <property type="project" value="UniProtKB-KW"/>
</dbReference>
<dbReference type="Gene3D" id="3.90.1860.10">
    <property type="entry name" value="tRNA-splicing ligase RtcB"/>
    <property type="match status" value="1"/>
</dbReference>
<dbReference type="GO" id="GO:0003909">
    <property type="term" value="F:DNA ligase activity"/>
    <property type="evidence" value="ECO:0007669"/>
    <property type="project" value="TreeGrafter"/>
</dbReference>
<keyword evidence="7" id="KW-0464">Manganese</keyword>
<keyword evidence="4" id="KW-0479">Metal-binding</keyword>
<comment type="cofactor">
    <cofactor evidence="1">
        <name>Mn(2+)</name>
        <dbReference type="ChEBI" id="CHEBI:29035"/>
    </cofactor>
</comment>
<reference evidence="9" key="1">
    <citation type="journal article" date="2021" name="Proc. Natl. Acad. Sci. U.S.A.">
        <title>A Catalog of Tens of Thousands of Viruses from Human Metagenomes Reveals Hidden Associations with Chronic Diseases.</title>
        <authorList>
            <person name="Tisza M.J."/>
            <person name="Buck C.B."/>
        </authorList>
    </citation>
    <scope>NUCLEOTIDE SEQUENCE</scope>
    <source>
        <strain evidence="9">CtE6L85</strain>
    </source>
</reference>
<dbReference type="GO" id="GO:0042245">
    <property type="term" value="P:RNA repair"/>
    <property type="evidence" value="ECO:0007669"/>
    <property type="project" value="TreeGrafter"/>
</dbReference>
<keyword evidence="6" id="KW-0342">GTP-binding</keyword>
<keyword evidence="3 9" id="KW-0436">Ligase</keyword>
<dbReference type="PANTHER" id="PTHR43749">
    <property type="entry name" value="RNA-SPLICING LIGASE RTCB"/>
    <property type="match status" value="1"/>
</dbReference>
<dbReference type="GO" id="GO:0030145">
    <property type="term" value="F:manganese ion binding"/>
    <property type="evidence" value="ECO:0007669"/>
    <property type="project" value="TreeGrafter"/>
</dbReference>
<dbReference type="SUPFAM" id="SSF103365">
    <property type="entry name" value="Hypothetical protein PH1602"/>
    <property type="match status" value="1"/>
</dbReference>
<evidence type="ECO:0000256" key="6">
    <source>
        <dbReference type="ARBA" id="ARBA00023134"/>
    </source>
</evidence>
<protein>
    <recommendedName>
        <fullName evidence="2">3'-phosphate/5'-hydroxy nucleic acid ligase</fullName>
        <ecNumber evidence="2">6.5.1.8</ecNumber>
    </recommendedName>
</protein>
<organism evidence="9">
    <name type="scientific">Siphoviridae sp. ctE6L85</name>
    <dbReference type="NCBI Taxonomy" id="2826202"/>
    <lineage>
        <taxon>Viruses</taxon>
        <taxon>Duplodnaviria</taxon>
        <taxon>Heunggongvirae</taxon>
        <taxon>Uroviricota</taxon>
        <taxon>Caudoviricetes</taxon>
    </lineage>
</organism>
<dbReference type="PANTHER" id="PTHR43749:SF2">
    <property type="entry name" value="RNA-SPLICING LIGASE RTCB"/>
    <property type="match status" value="1"/>
</dbReference>
<proteinExistence type="predicted"/>
<name>A0A8S5QR27_9CAUD</name>
<dbReference type="InterPro" id="IPR001233">
    <property type="entry name" value="RtcB"/>
</dbReference>
<evidence type="ECO:0000256" key="1">
    <source>
        <dbReference type="ARBA" id="ARBA00001936"/>
    </source>
</evidence>
<dbReference type="InterPro" id="IPR036025">
    <property type="entry name" value="RtcB-like_sf"/>
</dbReference>
<dbReference type="GO" id="GO:0006396">
    <property type="term" value="P:RNA processing"/>
    <property type="evidence" value="ECO:0007669"/>
    <property type="project" value="InterPro"/>
</dbReference>
<accession>A0A8S5QR27</accession>
<evidence type="ECO:0000256" key="4">
    <source>
        <dbReference type="ARBA" id="ARBA00022723"/>
    </source>
</evidence>
<evidence type="ECO:0000256" key="8">
    <source>
        <dbReference type="ARBA" id="ARBA00047746"/>
    </source>
</evidence>
<evidence type="ECO:0000256" key="2">
    <source>
        <dbReference type="ARBA" id="ARBA00012726"/>
    </source>
</evidence>
<dbReference type="EMBL" id="BK015711">
    <property type="protein sequence ID" value="DAE21281.1"/>
    <property type="molecule type" value="Genomic_DNA"/>
</dbReference>
<dbReference type="Pfam" id="PF01139">
    <property type="entry name" value="RtcB"/>
    <property type="match status" value="2"/>
</dbReference>
<dbReference type="InterPro" id="IPR052915">
    <property type="entry name" value="RtcB-like"/>
</dbReference>
<evidence type="ECO:0000256" key="5">
    <source>
        <dbReference type="ARBA" id="ARBA00022741"/>
    </source>
</evidence>
<sequence>MLELQGKYASAKVFTDVVDSESISQVINLLNQPYVEGSQVRMMPDIHAGAGCTIGTTMTIKDKICPNLVGVDIGCGMETIRLKETHIEPQKLDKVIREGIPSGFAIRTTPHRYAKEIGLSQLCCAKKVNTDRAYHSIGTLGGGNHFIEANKDDDGNIYIVVHSGSRHLGLEIANFYQEAAFKALTSYSHEEIEAAIEQLKADGRQKEIQAVLKSMKSKHSPVPKPLAYVEGELFEQYLHDMKIAQRFAELNRQAMMDTIVKGMGFHVTEQFTTIHNYIDVDNMILRKGSVSAQTGERLLIPINMRDGSLLCTGKGNPDWNFSAPHGAGRLMSRSAAKEAFTVSEFKKQMEGIYTTSVGRSTLDECPMAYKGMDDIVGNIEPTVTVDAIIKPIYNFKAGDED</sequence>
<evidence type="ECO:0000313" key="9">
    <source>
        <dbReference type="EMBL" id="DAE21281.1"/>
    </source>
</evidence>
<evidence type="ECO:0000256" key="7">
    <source>
        <dbReference type="ARBA" id="ARBA00023211"/>
    </source>
</evidence>
<keyword evidence="5" id="KW-0547">Nucleotide-binding</keyword>
<dbReference type="EC" id="6.5.1.8" evidence="2"/>
<comment type="catalytic activity">
    <reaction evidence="8">
        <text>a 3'-end 3'-phospho-ribonucleotide-RNA + a 5'-end dephospho-ribonucleoside-RNA + GTP = a ribonucleotidyl-ribonucleotide-RNA + GMP + diphosphate</text>
        <dbReference type="Rhea" id="RHEA:68076"/>
        <dbReference type="Rhea" id="RHEA-COMP:10463"/>
        <dbReference type="Rhea" id="RHEA-COMP:13936"/>
        <dbReference type="Rhea" id="RHEA-COMP:17355"/>
        <dbReference type="ChEBI" id="CHEBI:33019"/>
        <dbReference type="ChEBI" id="CHEBI:37565"/>
        <dbReference type="ChEBI" id="CHEBI:58115"/>
        <dbReference type="ChEBI" id="CHEBI:83062"/>
        <dbReference type="ChEBI" id="CHEBI:138284"/>
        <dbReference type="ChEBI" id="CHEBI:173118"/>
        <dbReference type="EC" id="6.5.1.8"/>
    </reaction>
</comment>
<dbReference type="GO" id="GO:0170057">
    <property type="term" value="F:RNA ligase (GTP) activity"/>
    <property type="evidence" value="ECO:0007669"/>
    <property type="project" value="UniProtKB-EC"/>
</dbReference>
<dbReference type="GO" id="GO:0006281">
    <property type="term" value="P:DNA repair"/>
    <property type="evidence" value="ECO:0007669"/>
    <property type="project" value="TreeGrafter"/>
</dbReference>
<evidence type="ECO:0000256" key="3">
    <source>
        <dbReference type="ARBA" id="ARBA00022598"/>
    </source>
</evidence>